<evidence type="ECO:0000256" key="4">
    <source>
        <dbReference type="PROSITE-ProRule" id="PRU00335"/>
    </source>
</evidence>
<evidence type="ECO:0000256" key="3">
    <source>
        <dbReference type="ARBA" id="ARBA00023163"/>
    </source>
</evidence>
<keyword evidence="1" id="KW-0805">Transcription regulation</keyword>
<dbReference type="InterPro" id="IPR001647">
    <property type="entry name" value="HTH_TetR"/>
</dbReference>
<feature type="DNA-binding region" description="H-T-H motif" evidence="4">
    <location>
        <begin position="40"/>
        <end position="59"/>
    </location>
</feature>
<dbReference type="Gene3D" id="1.10.357.10">
    <property type="entry name" value="Tetracycline Repressor, domain 2"/>
    <property type="match status" value="1"/>
</dbReference>
<reference evidence="6 7" key="1">
    <citation type="submission" date="2017-10" db="EMBL/GenBank/DDBJ databases">
        <title>Sedimentibacterium mangrovi gen. nov., sp. nov., a novel member of family Phyllobacteriacea isolated from mangrove sediment.</title>
        <authorList>
            <person name="Liao H."/>
            <person name="Tian Y."/>
        </authorList>
    </citation>
    <scope>NUCLEOTIDE SEQUENCE [LARGE SCALE GENOMIC DNA]</scope>
    <source>
        <strain evidence="6 7">X9-2-2</strain>
    </source>
</reference>
<name>A0A2G1QN47_9HYPH</name>
<evidence type="ECO:0000313" key="7">
    <source>
        <dbReference type="Proteomes" id="UP000221168"/>
    </source>
</evidence>
<gene>
    <name evidence="6" type="ORF">CSC94_12555</name>
</gene>
<dbReference type="SUPFAM" id="SSF46689">
    <property type="entry name" value="Homeodomain-like"/>
    <property type="match status" value="1"/>
</dbReference>
<dbReference type="Pfam" id="PF00440">
    <property type="entry name" value="TetR_N"/>
    <property type="match status" value="1"/>
</dbReference>
<keyword evidence="3" id="KW-0804">Transcription</keyword>
<protein>
    <recommendedName>
        <fullName evidence="5">HTH tetR-type domain-containing protein</fullName>
    </recommendedName>
</protein>
<dbReference type="PROSITE" id="PS50977">
    <property type="entry name" value="HTH_TETR_2"/>
    <property type="match status" value="1"/>
</dbReference>
<keyword evidence="2 4" id="KW-0238">DNA-binding</keyword>
<dbReference type="InterPro" id="IPR050109">
    <property type="entry name" value="HTH-type_TetR-like_transc_reg"/>
</dbReference>
<feature type="domain" description="HTH tetR-type" evidence="5">
    <location>
        <begin position="17"/>
        <end position="77"/>
    </location>
</feature>
<proteinExistence type="predicted"/>
<dbReference type="PANTHER" id="PTHR30055:SF234">
    <property type="entry name" value="HTH-TYPE TRANSCRIPTIONAL REGULATOR BETI"/>
    <property type="match status" value="1"/>
</dbReference>
<dbReference type="GO" id="GO:0003700">
    <property type="term" value="F:DNA-binding transcription factor activity"/>
    <property type="evidence" value="ECO:0007669"/>
    <property type="project" value="TreeGrafter"/>
</dbReference>
<dbReference type="Proteomes" id="UP000221168">
    <property type="component" value="Unassembled WGS sequence"/>
</dbReference>
<comment type="caution">
    <text evidence="6">The sequence shown here is derived from an EMBL/GenBank/DDBJ whole genome shotgun (WGS) entry which is preliminary data.</text>
</comment>
<evidence type="ECO:0000256" key="1">
    <source>
        <dbReference type="ARBA" id="ARBA00023015"/>
    </source>
</evidence>
<dbReference type="AlphaFoldDB" id="A0A2G1QN47"/>
<dbReference type="InterPro" id="IPR009057">
    <property type="entry name" value="Homeodomain-like_sf"/>
</dbReference>
<dbReference type="PANTHER" id="PTHR30055">
    <property type="entry name" value="HTH-TYPE TRANSCRIPTIONAL REGULATOR RUTR"/>
    <property type="match status" value="1"/>
</dbReference>
<keyword evidence="7" id="KW-1185">Reference proteome</keyword>
<evidence type="ECO:0000256" key="2">
    <source>
        <dbReference type="ARBA" id="ARBA00023125"/>
    </source>
</evidence>
<organism evidence="6 7">
    <name type="scientific">Zhengella mangrovi</name>
    <dbReference type="NCBI Taxonomy" id="1982044"/>
    <lineage>
        <taxon>Bacteria</taxon>
        <taxon>Pseudomonadati</taxon>
        <taxon>Pseudomonadota</taxon>
        <taxon>Alphaproteobacteria</taxon>
        <taxon>Hyphomicrobiales</taxon>
        <taxon>Notoacmeibacteraceae</taxon>
        <taxon>Zhengella</taxon>
    </lineage>
</organism>
<dbReference type="GO" id="GO:0000976">
    <property type="term" value="F:transcription cis-regulatory region binding"/>
    <property type="evidence" value="ECO:0007669"/>
    <property type="project" value="TreeGrafter"/>
</dbReference>
<dbReference type="OrthoDB" id="8478851at2"/>
<evidence type="ECO:0000313" key="6">
    <source>
        <dbReference type="EMBL" id="PHP66922.1"/>
    </source>
</evidence>
<dbReference type="EMBL" id="PDVP01000006">
    <property type="protein sequence ID" value="PHP66922.1"/>
    <property type="molecule type" value="Genomic_DNA"/>
</dbReference>
<sequence>MSASTSKSRTRFIALDPQSRARWLDPAEREFCVHGFENASMNRILADASESKGRTYHYFADKGELFRATLERRLEPITDFHAIPDEARGWGAGEFWARLGSVCDRLTRVLQDDMQLASLMRTLHEERAAQAACADLLDALRKGIGSLLTAGQAVGAVRGDLPLALLSAITLDLVVAVDRWFALNAATLSADEEADLSRRAFTLLMAPLLPPHSLKGSLP</sequence>
<evidence type="ECO:0000259" key="5">
    <source>
        <dbReference type="PROSITE" id="PS50977"/>
    </source>
</evidence>
<accession>A0A2G1QN47</accession>
<dbReference type="RefSeq" id="WP_099306689.1">
    <property type="nucleotide sequence ID" value="NZ_PDVP01000006.1"/>
</dbReference>